<dbReference type="EMBL" id="JBHMAR010000006">
    <property type="protein sequence ID" value="MFB9735165.1"/>
    <property type="molecule type" value="Genomic_DNA"/>
</dbReference>
<reference evidence="8 9" key="1">
    <citation type="submission" date="2024-09" db="EMBL/GenBank/DDBJ databases">
        <authorList>
            <person name="Sun Q."/>
            <person name="Mori K."/>
        </authorList>
    </citation>
    <scope>NUCLEOTIDE SEQUENCE [LARGE SCALE GENOMIC DNA]</scope>
    <source>
        <strain evidence="8 9">JCM 10918</strain>
    </source>
</reference>
<evidence type="ECO:0000256" key="1">
    <source>
        <dbReference type="ARBA" id="ARBA00004613"/>
    </source>
</evidence>
<comment type="caution">
    <text evidence="8">The sequence shown here is derived from an EMBL/GenBank/DDBJ whole genome shotgun (WGS) entry which is preliminary data.</text>
</comment>
<keyword evidence="5" id="KW-0119">Carbohydrate metabolism</keyword>
<evidence type="ECO:0000256" key="2">
    <source>
        <dbReference type="ARBA" id="ARBA00022525"/>
    </source>
</evidence>
<keyword evidence="6" id="KW-0326">Glycosidase</keyword>
<dbReference type="Pfam" id="PF07335">
    <property type="entry name" value="Glyco_hydro_75"/>
    <property type="match status" value="1"/>
</dbReference>
<gene>
    <name evidence="8" type="ORF">ACFFRO_08465</name>
</gene>
<dbReference type="PANTHER" id="PTHR42061:SF6">
    <property type="entry name" value="ENDO-CHITOSANASE"/>
    <property type="match status" value="1"/>
</dbReference>
<keyword evidence="7" id="KW-0624">Polysaccharide degradation</keyword>
<evidence type="ECO:0000256" key="4">
    <source>
        <dbReference type="ARBA" id="ARBA00022801"/>
    </source>
</evidence>
<keyword evidence="2" id="KW-0964">Secreted</keyword>
<comment type="subcellular location">
    <subcellularLocation>
        <location evidence="1">Secreted</location>
    </subcellularLocation>
</comment>
<dbReference type="InterPro" id="IPR009939">
    <property type="entry name" value="Chitosanase_fungal"/>
</dbReference>
<evidence type="ECO:0000256" key="5">
    <source>
        <dbReference type="ARBA" id="ARBA00023277"/>
    </source>
</evidence>
<dbReference type="RefSeq" id="WP_356761013.1">
    <property type="nucleotide sequence ID" value="NZ_JBHMAR010000006.1"/>
</dbReference>
<protein>
    <submittedName>
        <fullName evidence="8">Glycoside hydrolase family 75 protein</fullName>
    </submittedName>
</protein>
<organism evidence="8 9">
    <name type="scientific">Streptomyces thermocoprophilus</name>
    <dbReference type="NCBI Taxonomy" id="78356"/>
    <lineage>
        <taxon>Bacteria</taxon>
        <taxon>Bacillati</taxon>
        <taxon>Actinomycetota</taxon>
        <taxon>Actinomycetes</taxon>
        <taxon>Kitasatosporales</taxon>
        <taxon>Streptomycetaceae</taxon>
        <taxon>Streptomyces</taxon>
    </lineage>
</organism>
<keyword evidence="4 8" id="KW-0378">Hydrolase</keyword>
<evidence type="ECO:0000313" key="8">
    <source>
        <dbReference type="EMBL" id="MFB9735165.1"/>
    </source>
</evidence>
<dbReference type="GO" id="GO:0016787">
    <property type="term" value="F:hydrolase activity"/>
    <property type="evidence" value="ECO:0007669"/>
    <property type="project" value="UniProtKB-KW"/>
</dbReference>
<dbReference type="Proteomes" id="UP001589703">
    <property type="component" value="Unassembled WGS sequence"/>
</dbReference>
<name>A0ABV5VBS9_9ACTN</name>
<proteinExistence type="predicted"/>
<keyword evidence="9" id="KW-1185">Reference proteome</keyword>
<sequence length="224" mass="23403">MISAAAGTAAVLLAATTTGCGGESAAAAQEGSVSAAQLLAKTRSCDRISQGTYRTDEEKKPSVPVCGTRGAVYFTADMDVDCDGQRTSKCNERTDPWYQPDTAYHDSADRPLRADRLPYVVIPGPSRIWDHRRAGVQGGDVVAVVHGGRVRYAVVGDLGPKEIIGEASHAAARALGVDPDPARGGTDGPVTYVVFPGSRVSPLESHAAAVRLGDRLARKFVGAD</sequence>
<evidence type="ECO:0000256" key="3">
    <source>
        <dbReference type="ARBA" id="ARBA00022729"/>
    </source>
</evidence>
<evidence type="ECO:0000256" key="6">
    <source>
        <dbReference type="ARBA" id="ARBA00023295"/>
    </source>
</evidence>
<dbReference type="PANTHER" id="PTHR42061">
    <property type="entry name" value="ENDO-CHITOSANASE"/>
    <property type="match status" value="1"/>
</dbReference>
<evidence type="ECO:0000313" key="9">
    <source>
        <dbReference type="Proteomes" id="UP001589703"/>
    </source>
</evidence>
<accession>A0ABV5VBS9</accession>
<evidence type="ECO:0000256" key="7">
    <source>
        <dbReference type="ARBA" id="ARBA00023326"/>
    </source>
</evidence>
<keyword evidence="3" id="KW-0732">Signal</keyword>